<reference evidence="4" key="1">
    <citation type="submission" date="2021-03" db="EMBL/GenBank/DDBJ databases">
        <title>Chromosome level genome of the anhydrobiotic midge Polypedilum vanderplanki.</title>
        <authorList>
            <person name="Yoshida Y."/>
            <person name="Kikawada T."/>
            <person name="Gusev O."/>
        </authorList>
    </citation>
    <scope>NUCLEOTIDE SEQUENCE</scope>
    <source>
        <strain evidence="4">NIAS01</strain>
        <tissue evidence="4">Whole body or cell culture</tissue>
    </source>
</reference>
<dbReference type="PANTHER" id="PTHR15615:SF108">
    <property type="entry name" value="PROTEIN CNPPD1"/>
    <property type="match status" value="1"/>
</dbReference>
<dbReference type="AlphaFoldDB" id="A0A9J6CPW1"/>
<keyword evidence="3" id="KW-0812">Transmembrane</keyword>
<evidence type="ECO:0000313" key="5">
    <source>
        <dbReference type="Proteomes" id="UP001107558"/>
    </source>
</evidence>
<organism evidence="4 5">
    <name type="scientific">Polypedilum vanderplanki</name>
    <name type="common">Sleeping chironomid midge</name>
    <dbReference type="NCBI Taxonomy" id="319348"/>
    <lineage>
        <taxon>Eukaryota</taxon>
        <taxon>Metazoa</taxon>
        <taxon>Ecdysozoa</taxon>
        <taxon>Arthropoda</taxon>
        <taxon>Hexapoda</taxon>
        <taxon>Insecta</taxon>
        <taxon>Pterygota</taxon>
        <taxon>Neoptera</taxon>
        <taxon>Endopterygota</taxon>
        <taxon>Diptera</taxon>
        <taxon>Nematocera</taxon>
        <taxon>Chironomoidea</taxon>
        <taxon>Chironomidae</taxon>
        <taxon>Chironominae</taxon>
        <taxon>Polypedilum</taxon>
        <taxon>Polypedilum</taxon>
    </lineage>
</organism>
<dbReference type="GO" id="GO:0005634">
    <property type="term" value="C:nucleus"/>
    <property type="evidence" value="ECO:0007669"/>
    <property type="project" value="TreeGrafter"/>
</dbReference>
<evidence type="ECO:0000313" key="4">
    <source>
        <dbReference type="EMBL" id="KAG5684362.1"/>
    </source>
</evidence>
<dbReference type="GO" id="GO:0019901">
    <property type="term" value="F:protein kinase binding"/>
    <property type="evidence" value="ECO:0007669"/>
    <property type="project" value="InterPro"/>
</dbReference>
<accession>A0A9J6CPW1</accession>
<dbReference type="CDD" id="cd20557">
    <property type="entry name" value="CYCLIN_ScPCL1-like"/>
    <property type="match status" value="1"/>
</dbReference>
<dbReference type="EMBL" id="JADBJN010000001">
    <property type="protein sequence ID" value="KAG5684362.1"/>
    <property type="molecule type" value="Genomic_DNA"/>
</dbReference>
<dbReference type="OrthoDB" id="244495at2759"/>
<name>A0A9J6CPW1_POLVA</name>
<keyword evidence="5" id="KW-1185">Reference proteome</keyword>
<comment type="caution">
    <text evidence="4">The sequence shown here is derived from an EMBL/GenBank/DDBJ whole genome shotgun (WGS) entry which is preliminary data.</text>
</comment>
<dbReference type="PANTHER" id="PTHR15615">
    <property type="match status" value="1"/>
</dbReference>
<dbReference type="Pfam" id="PF08613">
    <property type="entry name" value="Cyclin"/>
    <property type="match status" value="1"/>
</dbReference>
<dbReference type="Gene3D" id="1.10.472.10">
    <property type="entry name" value="Cyclin-like"/>
    <property type="match status" value="1"/>
</dbReference>
<evidence type="ECO:0000256" key="1">
    <source>
        <dbReference type="ARBA" id="ARBA00038508"/>
    </source>
</evidence>
<dbReference type="GO" id="GO:0000307">
    <property type="term" value="C:cyclin-dependent protein kinase holoenzyme complex"/>
    <property type="evidence" value="ECO:0007669"/>
    <property type="project" value="TreeGrafter"/>
</dbReference>
<protein>
    <recommendedName>
        <fullName evidence="2">Protein CNPPD1</fullName>
    </recommendedName>
</protein>
<comment type="similarity">
    <text evidence="1">Belongs to the CNPPD1 family.</text>
</comment>
<evidence type="ECO:0000256" key="2">
    <source>
        <dbReference type="ARBA" id="ARBA00040808"/>
    </source>
</evidence>
<keyword evidence="3" id="KW-1133">Transmembrane helix</keyword>
<proteinExistence type="inferred from homology"/>
<feature type="transmembrane region" description="Helical" evidence="3">
    <location>
        <begin position="209"/>
        <end position="234"/>
    </location>
</feature>
<dbReference type="Proteomes" id="UP001107558">
    <property type="component" value="Chromosome 1"/>
</dbReference>
<dbReference type="GO" id="GO:0016538">
    <property type="term" value="F:cyclin-dependent protein serine/threonine kinase regulator activity"/>
    <property type="evidence" value="ECO:0007669"/>
    <property type="project" value="TreeGrafter"/>
</dbReference>
<gene>
    <name evidence="4" type="ORF">PVAND_013597</name>
</gene>
<evidence type="ECO:0000256" key="3">
    <source>
        <dbReference type="SAM" id="Phobius"/>
    </source>
</evidence>
<keyword evidence="3" id="KW-0472">Membrane</keyword>
<sequence length="317" mass="36712">MVSLFDKASQAAKNSNKIMSMRHQEFLKRIKKTLYYGPSNPNRMISQPLAQHVASHFNETHRNYDLNILDLKTVSRIRQQTPCSLILSLIYLERLIKADPNYVRLVSPSELFLVTLMVSAKFYSDYDESDVFAANFAYEGEISLERLKQLEISFLNAIEWKIFVSQNEFYEKLKTVEKLLALKEGLVRNSFTYAEMNLLAPTMELAKLIFHYTTILMFTYVCSIMTIALSSIILTSIPLQLATTNENVTNSTALLRHVMIFDDETECAFEKTPASCNFTIDFALFNNFEWEMKKNYQDYAAFELGPIQKINQVRVVW</sequence>
<dbReference type="InterPro" id="IPR013922">
    <property type="entry name" value="Cyclin_PHO80-like"/>
</dbReference>